<dbReference type="InterPro" id="IPR000835">
    <property type="entry name" value="HTH_MarR-typ"/>
</dbReference>
<keyword evidence="3" id="KW-1185">Reference proteome</keyword>
<dbReference type="InterPro" id="IPR039422">
    <property type="entry name" value="MarR/SlyA-like"/>
</dbReference>
<evidence type="ECO:0000313" key="3">
    <source>
        <dbReference type="Proteomes" id="UP000468687"/>
    </source>
</evidence>
<evidence type="ECO:0000313" key="2">
    <source>
        <dbReference type="EMBL" id="NEN76865.1"/>
    </source>
</evidence>
<dbReference type="PANTHER" id="PTHR33164:SF57">
    <property type="entry name" value="MARR-FAMILY TRANSCRIPTIONAL REGULATOR"/>
    <property type="match status" value="1"/>
</dbReference>
<dbReference type="PROSITE" id="PS50995">
    <property type="entry name" value="HTH_MARR_2"/>
    <property type="match status" value="1"/>
</dbReference>
<protein>
    <submittedName>
        <fullName evidence="2">MarR family transcriptional regulator</fullName>
    </submittedName>
</protein>
<name>A0A6P0HGS5_9ACTN</name>
<dbReference type="Gene3D" id="1.10.10.10">
    <property type="entry name" value="Winged helix-like DNA-binding domain superfamily/Winged helix DNA-binding domain"/>
    <property type="match status" value="1"/>
</dbReference>
<comment type="caution">
    <text evidence="2">The sequence shown here is derived from an EMBL/GenBank/DDBJ whole genome shotgun (WGS) entry which is preliminary data.</text>
</comment>
<dbReference type="GO" id="GO:0006950">
    <property type="term" value="P:response to stress"/>
    <property type="evidence" value="ECO:0007669"/>
    <property type="project" value="TreeGrafter"/>
</dbReference>
<dbReference type="EMBL" id="JAAGXA010000001">
    <property type="protein sequence ID" value="NEN76865.1"/>
    <property type="molecule type" value="Genomic_DNA"/>
</dbReference>
<gene>
    <name evidence="2" type="ORF">G3T38_01080</name>
</gene>
<proteinExistence type="predicted"/>
<dbReference type="InterPro" id="IPR036388">
    <property type="entry name" value="WH-like_DNA-bd_sf"/>
</dbReference>
<dbReference type="InterPro" id="IPR036390">
    <property type="entry name" value="WH_DNA-bd_sf"/>
</dbReference>
<feature type="domain" description="HTH marR-type" evidence="1">
    <location>
        <begin position="11"/>
        <end position="144"/>
    </location>
</feature>
<evidence type="ECO:0000259" key="1">
    <source>
        <dbReference type="PROSITE" id="PS50995"/>
    </source>
</evidence>
<dbReference type="PANTHER" id="PTHR33164">
    <property type="entry name" value="TRANSCRIPTIONAL REGULATOR, MARR FAMILY"/>
    <property type="match status" value="1"/>
</dbReference>
<dbReference type="RefSeq" id="WP_163770226.1">
    <property type="nucleotide sequence ID" value="NZ_JAAGXA010000001.1"/>
</dbReference>
<dbReference type="SMART" id="SM00347">
    <property type="entry name" value="HTH_MARR"/>
    <property type="match status" value="1"/>
</dbReference>
<organism evidence="2 3">
    <name type="scientific">Nocardioides zeae</name>
    <dbReference type="NCBI Taxonomy" id="1457234"/>
    <lineage>
        <taxon>Bacteria</taxon>
        <taxon>Bacillati</taxon>
        <taxon>Actinomycetota</taxon>
        <taxon>Actinomycetes</taxon>
        <taxon>Propionibacteriales</taxon>
        <taxon>Nocardioidaceae</taxon>
        <taxon>Nocardioides</taxon>
    </lineage>
</organism>
<accession>A0A6P0HGS5</accession>
<sequence>MTTEDQAPSTQRVIEQQLLTLYRRTNSVHVETSHGDTELDRSTYGILCLLDDTGPMRLGAIAATYHLNPSTVTRQAQAAVRLGLAEKRPDPDDGRAALLALTPEGETAIRQAREHRRAMLEQMMADWSADERDELARSLQRFNAAVDRWVE</sequence>
<reference evidence="2 3" key="1">
    <citation type="journal article" date="2014" name="Int. J. Syst. Evol. Microbiol.">
        <title>Nocardioides zeae sp. nov., isolated from the stem of Zea mays.</title>
        <authorList>
            <person name="Glaeser S.P."/>
            <person name="McInroy J.A."/>
            <person name="Busse H.J."/>
            <person name="Kampfer P."/>
        </authorList>
    </citation>
    <scope>NUCLEOTIDE SEQUENCE [LARGE SCALE GENOMIC DNA]</scope>
    <source>
        <strain evidence="2 3">JCM 30728</strain>
    </source>
</reference>
<dbReference type="AlphaFoldDB" id="A0A6P0HGS5"/>
<dbReference type="Pfam" id="PF01047">
    <property type="entry name" value="MarR"/>
    <property type="match status" value="1"/>
</dbReference>
<dbReference type="SUPFAM" id="SSF46785">
    <property type="entry name" value="Winged helix' DNA-binding domain"/>
    <property type="match status" value="1"/>
</dbReference>
<dbReference type="GO" id="GO:0003700">
    <property type="term" value="F:DNA-binding transcription factor activity"/>
    <property type="evidence" value="ECO:0007669"/>
    <property type="project" value="InterPro"/>
</dbReference>
<dbReference type="Proteomes" id="UP000468687">
    <property type="component" value="Unassembled WGS sequence"/>
</dbReference>